<evidence type="ECO:0000313" key="3">
    <source>
        <dbReference type="Proteomes" id="UP000186922"/>
    </source>
</evidence>
<feature type="region of interest" description="Disordered" evidence="1">
    <location>
        <begin position="98"/>
        <end position="148"/>
    </location>
</feature>
<evidence type="ECO:0000256" key="1">
    <source>
        <dbReference type="SAM" id="MobiDB-lite"/>
    </source>
</evidence>
<dbReference type="EMBL" id="BDGG01000001">
    <property type="protein sequence ID" value="GAU89277.1"/>
    <property type="molecule type" value="Genomic_DNA"/>
</dbReference>
<sequence>MYTSFADPSTTSQPATSALAYHPVTYIPAAGGTPSMDLDQIPTQSPINPTRIKRQHDEISNPGDADDYNDDAYSNMGNMSLGSPVQLTFGEANNTQGIFSSIENGNGKHNKSDQEFPFNVGSSPRTQPEVSREFFRQPFSTTRSTPNTSLKLGEEAKAFSLVSWIV</sequence>
<dbReference type="Proteomes" id="UP000186922">
    <property type="component" value="Unassembled WGS sequence"/>
</dbReference>
<feature type="compositionally biased region" description="Polar residues" evidence="1">
    <location>
        <begin position="138"/>
        <end position="148"/>
    </location>
</feature>
<feature type="region of interest" description="Disordered" evidence="1">
    <location>
        <begin position="29"/>
        <end position="79"/>
    </location>
</feature>
<comment type="caution">
    <text evidence="2">The sequence shown here is derived from an EMBL/GenBank/DDBJ whole genome shotgun (WGS) entry which is preliminary data.</text>
</comment>
<name>A0A1D1UPT1_RAMVA</name>
<organism evidence="2 3">
    <name type="scientific">Ramazzottius varieornatus</name>
    <name type="common">Water bear</name>
    <name type="synonym">Tardigrade</name>
    <dbReference type="NCBI Taxonomy" id="947166"/>
    <lineage>
        <taxon>Eukaryota</taxon>
        <taxon>Metazoa</taxon>
        <taxon>Ecdysozoa</taxon>
        <taxon>Tardigrada</taxon>
        <taxon>Eutardigrada</taxon>
        <taxon>Parachela</taxon>
        <taxon>Hypsibioidea</taxon>
        <taxon>Ramazzottiidae</taxon>
        <taxon>Ramazzottius</taxon>
    </lineage>
</organism>
<evidence type="ECO:0000313" key="2">
    <source>
        <dbReference type="EMBL" id="GAU89277.1"/>
    </source>
</evidence>
<proteinExistence type="predicted"/>
<feature type="compositionally biased region" description="Polar residues" evidence="1">
    <location>
        <begin position="120"/>
        <end position="129"/>
    </location>
</feature>
<dbReference type="AlphaFoldDB" id="A0A1D1UPT1"/>
<accession>A0A1D1UPT1</accession>
<gene>
    <name evidence="2" type="primary">RvY_01843-1</name>
    <name evidence="2" type="synonym">RvY_01843.1</name>
    <name evidence="2" type="ORF">RvY_01843</name>
</gene>
<reference evidence="2 3" key="1">
    <citation type="journal article" date="2016" name="Nat. Commun.">
        <title>Extremotolerant tardigrade genome and improved radiotolerance of human cultured cells by tardigrade-unique protein.</title>
        <authorList>
            <person name="Hashimoto T."/>
            <person name="Horikawa D.D."/>
            <person name="Saito Y."/>
            <person name="Kuwahara H."/>
            <person name="Kozuka-Hata H."/>
            <person name="Shin-I T."/>
            <person name="Minakuchi Y."/>
            <person name="Ohishi K."/>
            <person name="Motoyama A."/>
            <person name="Aizu T."/>
            <person name="Enomoto A."/>
            <person name="Kondo K."/>
            <person name="Tanaka S."/>
            <person name="Hara Y."/>
            <person name="Koshikawa S."/>
            <person name="Sagara H."/>
            <person name="Miura T."/>
            <person name="Yokobori S."/>
            <person name="Miyagawa K."/>
            <person name="Suzuki Y."/>
            <person name="Kubo T."/>
            <person name="Oyama M."/>
            <person name="Kohara Y."/>
            <person name="Fujiyama A."/>
            <person name="Arakawa K."/>
            <person name="Katayama T."/>
            <person name="Toyoda A."/>
            <person name="Kunieda T."/>
        </authorList>
    </citation>
    <scope>NUCLEOTIDE SEQUENCE [LARGE SCALE GENOMIC DNA]</scope>
    <source>
        <strain evidence="2 3">YOKOZUNA-1</strain>
    </source>
</reference>
<protein>
    <submittedName>
        <fullName evidence="2">Uncharacterized protein</fullName>
    </submittedName>
</protein>
<keyword evidence="3" id="KW-1185">Reference proteome</keyword>